<proteinExistence type="predicted"/>
<reference evidence="1" key="1">
    <citation type="journal article" date="2014" name="Int. J. Syst. Evol. Microbiol.">
        <title>Complete genome sequence of Corynebacterium casei LMG S-19264T (=DSM 44701T), isolated from a smear-ripened cheese.</title>
        <authorList>
            <consortium name="US DOE Joint Genome Institute (JGI-PGF)"/>
            <person name="Walter F."/>
            <person name="Albersmeier A."/>
            <person name="Kalinowski J."/>
            <person name="Ruckert C."/>
        </authorList>
    </citation>
    <scope>NUCLEOTIDE SEQUENCE</scope>
    <source>
        <strain evidence="1">JCM 19596</strain>
    </source>
</reference>
<accession>A0A830FLQ8</accession>
<dbReference type="EMBL" id="BMPG01000004">
    <property type="protein sequence ID" value="GGL68129.1"/>
    <property type="molecule type" value="Genomic_DNA"/>
</dbReference>
<keyword evidence="2" id="KW-1185">Reference proteome</keyword>
<dbReference type="RefSeq" id="WP_188979955.1">
    <property type="nucleotide sequence ID" value="NZ_BMPG01000004.1"/>
</dbReference>
<dbReference type="Proteomes" id="UP000607197">
    <property type="component" value="Unassembled WGS sequence"/>
</dbReference>
<evidence type="ECO:0000313" key="1">
    <source>
        <dbReference type="EMBL" id="GGL68129.1"/>
    </source>
</evidence>
<protein>
    <submittedName>
        <fullName evidence="1">Uncharacterized protein</fullName>
    </submittedName>
</protein>
<dbReference type="AlphaFoldDB" id="A0A830FLQ8"/>
<organism evidence="1 2">
    <name type="scientific">Halocalculus aciditolerans</name>
    <dbReference type="NCBI Taxonomy" id="1383812"/>
    <lineage>
        <taxon>Archaea</taxon>
        <taxon>Methanobacteriati</taxon>
        <taxon>Methanobacteriota</taxon>
        <taxon>Stenosarchaea group</taxon>
        <taxon>Halobacteria</taxon>
        <taxon>Halobacteriales</taxon>
        <taxon>Halobacteriaceae</taxon>
        <taxon>Halocalculus</taxon>
    </lineage>
</organism>
<sequence>MTEAFDVRDIDPEFRDALHRALEERPEELREFLARQGYLEPDEDADEIVGNEQELSESERHLLGVVEELASPHSTQQIINVIQREDQYESLRNQYESLKHRPWVSDKLNKLVRKGRIGRYRDGRTVMYTSDPAEAIRHWALHNNRFVDELSGSDIDEIVSATNMNRETVRAGLYELIDRE</sequence>
<comment type="caution">
    <text evidence="1">The sequence shown here is derived from an EMBL/GenBank/DDBJ whole genome shotgun (WGS) entry which is preliminary data.</text>
</comment>
<dbReference type="OrthoDB" id="263175at2157"/>
<gene>
    <name evidence="1" type="ORF">GCM10009039_27670</name>
</gene>
<name>A0A830FLQ8_9EURY</name>
<evidence type="ECO:0000313" key="2">
    <source>
        <dbReference type="Proteomes" id="UP000607197"/>
    </source>
</evidence>
<reference evidence="1" key="2">
    <citation type="submission" date="2020-09" db="EMBL/GenBank/DDBJ databases">
        <authorList>
            <person name="Sun Q."/>
            <person name="Ohkuma M."/>
        </authorList>
    </citation>
    <scope>NUCLEOTIDE SEQUENCE</scope>
    <source>
        <strain evidence="1">JCM 19596</strain>
    </source>
</reference>